<evidence type="ECO:0000259" key="2">
    <source>
        <dbReference type="Pfam" id="PF25089"/>
    </source>
</evidence>
<evidence type="ECO:0000256" key="1">
    <source>
        <dbReference type="SAM" id="MobiDB-lite"/>
    </source>
</evidence>
<name>A0A7I8L7K4_SPIIN</name>
<dbReference type="InterPro" id="IPR056706">
    <property type="entry name" value="DUF7804"/>
</dbReference>
<accession>A0A7I8L7K4</accession>
<sequence>MASSPALGGRPLFCVGNWREDGHRRRWWLSLRSGKRESPAAVIAGRGACYASAVPSRTSLGKGRCSEERDDESGNREAASSEKLDEWMRESVVEVRPAAGILLVRRSNELIMAVLPSPGNFYFSPTPLQMEAASAESWPAIRRKWDRGAARPPDGIVLVEELAGDVENSDAPAEERGWSKTWGVPVQARGQDTSAACYILRTCRVPSAAGHSTHFCLARAKCFGDADDAQLREVWLLRRSQQKHQRRRRRRGW</sequence>
<organism evidence="3 4">
    <name type="scientific">Spirodela intermedia</name>
    <name type="common">Intermediate duckweed</name>
    <dbReference type="NCBI Taxonomy" id="51605"/>
    <lineage>
        <taxon>Eukaryota</taxon>
        <taxon>Viridiplantae</taxon>
        <taxon>Streptophyta</taxon>
        <taxon>Embryophyta</taxon>
        <taxon>Tracheophyta</taxon>
        <taxon>Spermatophyta</taxon>
        <taxon>Magnoliopsida</taxon>
        <taxon>Liliopsida</taxon>
        <taxon>Araceae</taxon>
        <taxon>Lemnoideae</taxon>
        <taxon>Spirodela</taxon>
    </lineage>
</organism>
<evidence type="ECO:0000313" key="3">
    <source>
        <dbReference type="EMBL" id="CAA7405732.1"/>
    </source>
</evidence>
<keyword evidence="4" id="KW-1185">Reference proteome</keyword>
<dbReference type="PANTHER" id="PTHR35127:SF1">
    <property type="entry name" value="GENOME ASSEMBLY, CHROMOSOME: A10"/>
    <property type="match status" value="1"/>
</dbReference>
<feature type="domain" description="DUF7804" evidence="2">
    <location>
        <begin position="79"/>
        <end position="168"/>
    </location>
</feature>
<dbReference type="PANTHER" id="PTHR35127">
    <property type="entry name" value="OS03G0736900 PROTEIN"/>
    <property type="match status" value="1"/>
</dbReference>
<feature type="compositionally biased region" description="Basic and acidic residues" evidence="1">
    <location>
        <begin position="64"/>
        <end position="83"/>
    </location>
</feature>
<proteinExistence type="predicted"/>
<dbReference type="AlphaFoldDB" id="A0A7I8L7K4"/>
<dbReference type="EMBL" id="LR746275">
    <property type="protein sequence ID" value="CAA7405732.1"/>
    <property type="molecule type" value="Genomic_DNA"/>
</dbReference>
<dbReference type="Pfam" id="PF25089">
    <property type="entry name" value="DUF7804"/>
    <property type="match status" value="1"/>
</dbReference>
<feature type="region of interest" description="Disordered" evidence="1">
    <location>
        <begin position="56"/>
        <end position="83"/>
    </location>
</feature>
<evidence type="ECO:0000313" key="4">
    <source>
        <dbReference type="Proteomes" id="UP000663760"/>
    </source>
</evidence>
<reference evidence="3" key="1">
    <citation type="submission" date="2020-02" db="EMBL/GenBank/DDBJ databases">
        <authorList>
            <person name="Scholz U."/>
            <person name="Mascher M."/>
            <person name="Fiebig A."/>
        </authorList>
    </citation>
    <scope>NUCLEOTIDE SEQUENCE</scope>
</reference>
<protein>
    <recommendedName>
        <fullName evidence="2">DUF7804 domain-containing protein</fullName>
    </recommendedName>
</protein>
<gene>
    <name evidence="3" type="ORF">SI8410_12016410</name>
</gene>
<dbReference type="Proteomes" id="UP000663760">
    <property type="component" value="Chromosome 12"/>
</dbReference>
<dbReference type="OrthoDB" id="2013011at2759"/>